<reference evidence="2 3" key="1">
    <citation type="submission" date="2021-01" db="EMBL/GenBank/DDBJ databases">
        <title>Whole genome shotgun sequence of Actinoplanes durhamensis NBRC 14914.</title>
        <authorList>
            <person name="Komaki H."/>
            <person name="Tamura T."/>
        </authorList>
    </citation>
    <scope>NUCLEOTIDE SEQUENCE [LARGE SCALE GENOMIC DNA]</scope>
    <source>
        <strain evidence="2 3">NBRC 14914</strain>
    </source>
</reference>
<evidence type="ECO:0000256" key="1">
    <source>
        <dbReference type="SAM" id="Phobius"/>
    </source>
</evidence>
<name>A0ABQ3ZBP2_9ACTN</name>
<feature type="transmembrane region" description="Helical" evidence="1">
    <location>
        <begin position="25"/>
        <end position="44"/>
    </location>
</feature>
<dbReference type="Proteomes" id="UP000637628">
    <property type="component" value="Unassembled WGS sequence"/>
</dbReference>
<sequence length="119" mass="11869">MKAWGLFLLGAGIGALIGSQADGPAAVPALVAVVVGLALLALGARAGKGELVGEAIAARTAPAPKAAKESPVFSRLGPQVENILSLAEEQAADRIAEAKATAAQILAEAHAEAARLKRD</sequence>
<evidence type="ECO:0000313" key="2">
    <source>
        <dbReference type="EMBL" id="GIE07235.1"/>
    </source>
</evidence>
<keyword evidence="1" id="KW-0812">Transmembrane</keyword>
<comment type="caution">
    <text evidence="2">The sequence shown here is derived from an EMBL/GenBank/DDBJ whole genome shotgun (WGS) entry which is preliminary data.</text>
</comment>
<keyword evidence="1" id="KW-1133">Transmembrane helix</keyword>
<proteinExistence type="predicted"/>
<accession>A0ABQ3ZBP2</accession>
<protein>
    <submittedName>
        <fullName evidence="2">Uncharacterized protein</fullName>
    </submittedName>
</protein>
<evidence type="ECO:0000313" key="3">
    <source>
        <dbReference type="Proteomes" id="UP000637628"/>
    </source>
</evidence>
<keyword evidence="3" id="KW-1185">Reference proteome</keyword>
<keyword evidence="1" id="KW-0472">Membrane</keyword>
<organism evidence="2 3">
    <name type="scientific">Paractinoplanes durhamensis</name>
    <dbReference type="NCBI Taxonomy" id="113563"/>
    <lineage>
        <taxon>Bacteria</taxon>
        <taxon>Bacillati</taxon>
        <taxon>Actinomycetota</taxon>
        <taxon>Actinomycetes</taxon>
        <taxon>Micromonosporales</taxon>
        <taxon>Micromonosporaceae</taxon>
        <taxon>Paractinoplanes</taxon>
    </lineage>
</organism>
<dbReference type="RefSeq" id="WP_203735084.1">
    <property type="nucleotide sequence ID" value="NZ_BAAATX010000034.1"/>
</dbReference>
<dbReference type="EMBL" id="BOML01000075">
    <property type="protein sequence ID" value="GIE07235.1"/>
    <property type="molecule type" value="Genomic_DNA"/>
</dbReference>
<gene>
    <name evidence="2" type="ORF">Adu01nite_85850</name>
</gene>